<evidence type="ECO:0000313" key="3">
    <source>
        <dbReference type="Proteomes" id="UP000619238"/>
    </source>
</evidence>
<feature type="chain" id="PRO_5045878335" evidence="1">
    <location>
        <begin position="22"/>
        <end position="332"/>
    </location>
</feature>
<dbReference type="EMBL" id="JACGWS010000014">
    <property type="protein sequence ID" value="MBC8756815.1"/>
    <property type="molecule type" value="Genomic_DNA"/>
</dbReference>
<proteinExistence type="predicted"/>
<evidence type="ECO:0000313" key="2">
    <source>
        <dbReference type="EMBL" id="MBC8756815.1"/>
    </source>
</evidence>
<accession>A0ABR7QE59</accession>
<keyword evidence="3" id="KW-1185">Reference proteome</keyword>
<dbReference type="Proteomes" id="UP000619238">
    <property type="component" value="Unassembled WGS sequence"/>
</dbReference>
<keyword evidence="1" id="KW-0732">Signal</keyword>
<name>A0ABR7QE59_9FLAO</name>
<reference evidence="2 3" key="1">
    <citation type="submission" date="2020-07" db="EMBL/GenBank/DDBJ databases">
        <title>Description of Kordia aestuariivivens sp. nov., isolated from a tidal flat.</title>
        <authorList>
            <person name="Park S."/>
            <person name="Yoon J.-H."/>
        </authorList>
    </citation>
    <scope>NUCLEOTIDE SEQUENCE [LARGE SCALE GENOMIC DNA]</scope>
    <source>
        <strain evidence="2 3">YSTF-M3</strain>
    </source>
</reference>
<organism evidence="2 3">
    <name type="scientific">Kordia aestuariivivens</name>
    <dbReference type="NCBI Taxonomy" id="2759037"/>
    <lineage>
        <taxon>Bacteria</taxon>
        <taxon>Pseudomonadati</taxon>
        <taxon>Bacteroidota</taxon>
        <taxon>Flavobacteriia</taxon>
        <taxon>Flavobacteriales</taxon>
        <taxon>Flavobacteriaceae</taxon>
        <taxon>Kordia</taxon>
    </lineage>
</organism>
<comment type="caution">
    <text evidence="2">The sequence shown here is derived from an EMBL/GenBank/DDBJ whole genome shotgun (WGS) entry which is preliminary data.</text>
</comment>
<dbReference type="PROSITE" id="PS51257">
    <property type="entry name" value="PROKAR_LIPOPROTEIN"/>
    <property type="match status" value="1"/>
</dbReference>
<feature type="signal peptide" evidence="1">
    <location>
        <begin position="1"/>
        <end position="21"/>
    </location>
</feature>
<evidence type="ECO:0000256" key="1">
    <source>
        <dbReference type="SAM" id="SignalP"/>
    </source>
</evidence>
<protein>
    <submittedName>
        <fullName evidence="2">Uncharacterized protein</fullName>
    </submittedName>
</protein>
<gene>
    <name evidence="2" type="ORF">H2O64_19230</name>
</gene>
<dbReference type="RefSeq" id="WP_187563858.1">
    <property type="nucleotide sequence ID" value="NZ_JACGWS010000014.1"/>
</dbReference>
<sequence length="332" mass="39137">MKIRFLLCVLVLSLASCTKTITETVIEKEIIYLQTIDDNLTEVTIPELNIEKHQFKIEKVDSLITYQRPKNYNKAIYNTFQKKYKFDDTFEGKFVLLDSGATLTKSATMTHRRFSFFDKYSRDTYIVKKFTKTYKNLNFEGYSGIKHIFQVFNKPNYKKSNKPLYKVKAYGSHLQLYDREGYFVCSQYGCCMSSNTYELFDLQGNYILSSNDNIKSVKTEKNYYYIGILKNEIPDIPVLFIKEASGSTKYISFLNINFDNIFEEHFYLKFKNQKSPFIPVESQTLSEFEIENLDDLELWFPFNKKDTLKIPFKNEKAFGVDYPQIKISLSEK</sequence>